<feature type="transmembrane region" description="Helical" evidence="1">
    <location>
        <begin position="79"/>
        <end position="100"/>
    </location>
</feature>
<evidence type="ECO:0000256" key="1">
    <source>
        <dbReference type="SAM" id="Phobius"/>
    </source>
</evidence>
<comment type="caution">
    <text evidence="3">The sequence shown here is derived from an EMBL/GenBank/DDBJ whole genome shotgun (WGS) entry which is preliminary data.</text>
</comment>
<dbReference type="AlphaFoldDB" id="A0A8S2T6Z6"/>
<proteinExistence type="predicted"/>
<evidence type="ECO:0000313" key="4">
    <source>
        <dbReference type="Proteomes" id="UP000682733"/>
    </source>
</evidence>
<evidence type="ECO:0000313" key="2">
    <source>
        <dbReference type="EMBL" id="CAF1481503.1"/>
    </source>
</evidence>
<accession>A0A8S2T6Z6</accession>
<reference evidence="3" key="1">
    <citation type="submission" date="2021-02" db="EMBL/GenBank/DDBJ databases">
        <authorList>
            <person name="Nowell W R."/>
        </authorList>
    </citation>
    <scope>NUCLEOTIDE SEQUENCE</scope>
</reference>
<dbReference type="Proteomes" id="UP000677228">
    <property type="component" value="Unassembled WGS sequence"/>
</dbReference>
<organism evidence="3 4">
    <name type="scientific">Didymodactylos carnosus</name>
    <dbReference type="NCBI Taxonomy" id="1234261"/>
    <lineage>
        <taxon>Eukaryota</taxon>
        <taxon>Metazoa</taxon>
        <taxon>Spiralia</taxon>
        <taxon>Gnathifera</taxon>
        <taxon>Rotifera</taxon>
        <taxon>Eurotatoria</taxon>
        <taxon>Bdelloidea</taxon>
        <taxon>Philodinida</taxon>
        <taxon>Philodinidae</taxon>
        <taxon>Didymodactylos</taxon>
    </lineage>
</organism>
<keyword evidence="1" id="KW-1133">Transmembrane helix</keyword>
<dbReference type="EMBL" id="CAJOBA010054129">
    <property type="protein sequence ID" value="CAF4271956.1"/>
    <property type="molecule type" value="Genomic_DNA"/>
</dbReference>
<gene>
    <name evidence="2" type="ORF">OVA965_LOCUS36088</name>
    <name evidence="3" type="ORF">TMI583_LOCUS37083</name>
</gene>
<feature type="non-terminal residue" evidence="3">
    <location>
        <position position="1"/>
    </location>
</feature>
<dbReference type="Proteomes" id="UP000682733">
    <property type="component" value="Unassembled WGS sequence"/>
</dbReference>
<evidence type="ECO:0000313" key="3">
    <source>
        <dbReference type="EMBL" id="CAF4271956.1"/>
    </source>
</evidence>
<sequence>NTFTLNTRLLKNNYGRWYIQVLFTLIYPKTATSINGKNIQSFYLKNATIQIPSPTISSINDDSDRKVILKHTHYRLIKLLLIILLILIFILCILISIIIYHREKQKINSKTQTKYCITKQHYDFPSLEQDNNDDQNINDVMIEKFQTGDLTTKVILLNHRAKTSLMEIGTDV</sequence>
<protein>
    <submittedName>
        <fullName evidence="3">Uncharacterized protein</fullName>
    </submittedName>
</protein>
<name>A0A8S2T6Z6_9BILA</name>
<dbReference type="EMBL" id="CAJNOK010032204">
    <property type="protein sequence ID" value="CAF1481503.1"/>
    <property type="molecule type" value="Genomic_DNA"/>
</dbReference>
<keyword evidence="1" id="KW-0472">Membrane</keyword>
<keyword evidence="1" id="KW-0812">Transmembrane</keyword>